<organism evidence="1 2">
    <name type="scientific">Golovinomyces cichoracearum</name>
    <dbReference type="NCBI Taxonomy" id="62708"/>
    <lineage>
        <taxon>Eukaryota</taxon>
        <taxon>Fungi</taxon>
        <taxon>Dikarya</taxon>
        <taxon>Ascomycota</taxon>
        <taxon>Pezizomycotina</taxon>
        <taxon>Leotiomycetes</taxon>
        <taxon>Erysiphales</taxon>
        <taxon>Erysiphaceae</taxon>
        <taxon>Golovinomyces</taxon>
    </lineage>
</organism>
<comment type="caution">
    <text evidence="1">The sequence shown here is derived from an EMBL/GenBank/DDBJ whole genome shotgun (WGS) entry which is preliminary data.</text>
</comment>
<dbReference type="AlphaFoldDB" id="A0A420I2K6"/>
<proteinExistence type="predicted"/>
<sequence length="106" mass="11869">MDIKYYNVDHVIETHDGGSKSDEFRIFADADFVGDSTAREPADGILVMINSTATCFARARQKGVSKSTPEDAEYISIRDAAKRAPWVQILYARLDGREVLWDDQGI</sequence>
<protein>
    <submittedName>
        <fullName evidence="1">Uncharacterized protein</fullName>
    </submittedName>
</protein>
<evidence type="ECO:0000313" key="2">
    <source>
        <dbReference type="Proteomes" id="UP000285405"/>
    </source>
</evidence>
<gene>
    <name evidence="1" type="ORF">GcC1_135015</name>
</gene>
<reference evidence="1 2" key="1">
    <citation type="journal article" date="2018" name="BMC Genomics">
        <title>Comparative genome analyses reveal sequence features reflecting distinct modes of host-adaptation between dicot and monocot powdery mildew.</title>
        <authorList>
            <person name="Wu Y."/>
            <person name="Ma X."/>
            <person name="Pan Z."/>
            <person name="Kale S.D."/>
            <person name="Song Y."/>
            <person name="King H."/>
            <person name="Zhang Q."/>
            <person name="Presley C."/>
            <person name="Deng X."/>
            <person name="Wei C.I."/>
            <person name="Xiao S."/>
        </authorList>
    </citation>
    <scope>NUCLEOTIDE SEQUENCE [LARGE SCALE GENOMIC DNA]</scope>
    <source>
        <strain evidence="1">UCSC1</strain>
    </source>
</reference>
<name>A0A420I2K6_9PEZI</name>
<dbReference type="EMBL" id="MCBR01013580">
    <property type="protein sequence ID" value="RKF63920.1"/>
    <property type="molecule type" value="Genomic_DNA"/>
</dbReference>
<dbReference type="Proteomes" id="UP000285405">
    <property type="component" value="Unassembled WGS sequence"/>
</dbReference>
<accession>A0A420I2K6</accession>
<evidence type="ECO:0000313" key="1">
    <source>
        <dbReference type="EMBL" id="RKF63920.1"/>
    </source>
</evidence>